<dbReference type="EMBL" id="MAVT02000355">
    <property type="protein sequence ID" value="POS76567.1"/>
    <property type="molecule type" value="Genomic_DNA"/>
</dbReference>
<evidence type="ECO:0000256" key="1">
    <source>
        <dbReference type="SAM" id="MobiDB-lite"/>
    </source>
</evidence>
<feature type="region of interest" description="Disordered" evidence="1">
    <location>
        <begin position="1"/>
        <end position="36"/>
    </location>
</feature>
<protein>
    <submittedName>
        <fullName evidence="2">Uncharacterized protein</fullName>
    </submittedName>
</protein>
<dbReference type="AlphaFoldDB" id="A0A2P5I285"/>
<evidence type="ECO:0000313" key="3">
    <source>
        <dbReference type="Proteomes" id="UP000094444"/>
    </source>
</evidence>
<reference evidence="2" key="1">
    <citation type="submission" date="2017-09" db="EMBL/GenBank/DDBJ databases">
        <title>Polyketide synthases of a Diaporthe helianthi virulent isolate.</title>
        <authorList>
            <person name="Baroncelli R."/>
        </authorList>
    </citation>
    <scope>NUCLEOTIDE SEQUENCE [LARGE SCALE GENOMIC DNA]</scope>
    <source>
        <strain evidence="2">7/96</strain>
    </source>
</reference>
<keyword evidence="3" id="KW-1185">Reference proteome</keyword>
<gene>
    <name evidence="2" type="ORF">DHEL01_v205037</name>
</gene>
<comment type="caution">
    <text evidence="2">The sequence shown here is derived from an EMBL/GenBank/DDBJ whole genome shotgun (WGS) entry which is preliminary data.</text>
</comment>
<dbReference type="InParanoid" id="A0A2P5I285"/>
<organism evidence="2 3">
    <name type="scientific">Diaporthe helianthi</name>
    <dbReference type="NCBI Taxonomy" id="158607"/>
    <lineage>
        <taxon>Eukaryota</taxon>
        <taxon>Fungi</taxon>
        <taxon>Dikarya</taxon>
        <taxon>Ascomycota</taxon>
        <taxon>Pezizomycotina</taxon>
        <taxon>Sordariomycetes</taxon>
        <taxon>Sordariomycetidae</taxon>
        <taxon>Diaporthales</taxon>
        <taxon>Diaporthaceae</taxon>
        <taxon>Diaporthe</taxon>
    </lineage>
</organism>
<dbReference type="Proteomes" id="UP000094444">
    <property type="component" value="Unassembled WGS sequence"/>
</dbReference>
<dbReference type="OrthoDB" id="10454186at2759"/>
<proteinExistence type="predicted"/>
<sequence>MNHWMQRRGLRRTMPQEEAAVRAGDMARTPGYPSPRWSLAQATETRDGTVSTWQVTPSDTVRTCEERFGNVT</sequence>
<name>A0A2P5I285_DIAHE</name>
<feature type="compositionally biased region" description="Basic residues" evidence="1">
    <location>
        <begin position="1"/>
        <end position="11"/>
    </location>
</feature>
<evidence type="ECO:0000313" key="2">
    <source>
        <dbReference type="EMBL" id="POS76567.1"/>
    </source>
</evidence>
<accession>A0A2P5I285</accession>